<dbReference type="InterPro" id="IPR011250">
    <property type="entry name" value="OMP/PagP_B-barrel"/>
</dbReference>
<proteinExistence type="predicted"/>
<name>A0A3N5YC60_9ALTE</name>
<comment type="caution">
    <text evidence="2">The sequence shown here is derived from an EMBL/GenBank/DDBJ whole genome shotgun (WGS) entry which is preliminary data.</text>
</comment>
<gene>
    <name evidence="2" type="ORF">DRW07_12065</name>
</gene>
<dbReference type="RefSeq" id="WP_124028161.1">
    <property type="nucleotide sequence ID" value="NZ_JBHRSN010000006.1"/>
</dbReference>
<feature type="chain" id="PRO_5018029636" evidence="1">
    <location>
        <begin position="22"/>
        <end position="238"/>
    </location>
</feature>
<evidence type="ECO:0000313" key="3">
    <source>
        <dbReference type="Proteomes" id="UP000275281"/>
    </source>
</evidence>
<dbReference type="Gene3D" id="2.40.160.20">
    <property type="match status" value="1"/>
</dbReference>
<dbReference type="OrthoDB" id="9807574at2"/>
<evidence type="ECO:0000256" key="1">
    <source>
        <dbReference type="SAM" id="SignalP"/>
    </source>
</evidence>
<keyword evidence="3" id="KW-1185">Reference proteome</keyword>
<dbReference type="GO" id="GO:0055085">
    <property type="term" value="P:transmembrane transport"/>
    <property type="evidence" value="ECO:0007669"/>
    <property type="project" value="TreeGrafter"/>
</dbReference>
<protein>
    <submittedName>
        <fullName evidence="2">Outer membrane protein OmpW</fullName>
    </submittedName>
</protein>
<dbReference type="AlphaFoldDB" id="A0A3N5YC60"/>
<dbReference type="Proteomes" id="UP000275281">
    <property type="component" value="Unassembled WGS sequence"/>
</dbReference>
<dbReference type="GO" id="GO:0019867">
    <property type="term" value="C:outer membrane"/>
    <property type="evidence" value="ECO:0007669"/>
    <property type="project" value="InterPro"/>
</dbReference>
<dbReference type="Pfam" id="PF03922">
    <property type="entry name" value="OmpW"/>
    <property type="match status" value="1"/>
</dbReference>
<feature type="signal peptide" evidence="1">
    <location>
        <begin position="1"/>
        <end position="21"/>
    </location>
</feature>
<dbReference type="PANTHER" id="PTHR36920">
    <property type="match status" value="1"/>
</dbReference>
<reference evidence="2 3" key="1">
    <citation type="submission" date="2018-11" db="EMBL/GenBank/DDBJ databases">
        <authorList>
            <person name="Ye M.-Q."/>
            <person name="Du Z.-J."/>
        </authorList>
    </citation>
    <scope>NUCLEOTIDE SEQUENCE [LARGE SCALE GENOMIC DNA]</scope>
    <source>
        <strain evidence="2 3">U0105</strain>
    </source>
</reference>
<dbReference type="EMBL" id="RPOK01000003">
    <property type="protein sequence ID" value="RPJ66805.1"/>
    <property type="molecule type" value="Genomic_DNA"/>
</dbReference>
<keyword evidence="1" id="KW-0732">Signal</keyword>
<dbReference type="PANTHER" id="PTHR36920:SF1">
    <property type="entry name" value="OUTER MEMBRANE PROTEIN W"/>
    <property type="match status" value="1"/>
</dbReference>
<dbReference type="SUPFAM" id="SSF56925">
    <property type="entry name" value="OMPA-like"/>
    <property type="match status" value="1"/>
</dbReference>
<accession>A0A3N5YC60</accession>
<dbReference type="InterPro" id="IPR005618">
    <property type="entry name" value="OMPW"/>
</dbReference>
<organism evidence="2 3">
    <name type="scientific">Alteromonas sediminis</name>
    <dbReference type="NCBI Taxonomy" id="2259342"/>
    <lineage>
        <taxon>Bacteria</taxon>
        <taxon>Pseudomonadati</taxon>
        <taxon>Pseudomonadota</taxon>
        <taxon>Gammaproteobacteria</taxon>
        <taxon>Alteromonadales</taxon>
        <taxon>Alteromonadaceae</taxon>
        <taxon>Alteromonas/Salinimonas group</taxon>
        <taxon>Alteromonas</taxon>
    </lineage>
</organism>
<evidence type="ECO:0000313" key="2">
    <source>
        <dbReference type="EMBL" id="RPJ66805.1"/>
    </source>
</evidence>
<sequence length="238" mass="25249">MKKSTLALLVAGALIAGPAVAYEKGDWLVRGGLTTVAPDDSSTDILVGGSNSLPEVGVVGGVSVGNDTQLGLNIAYFFADKWNVEVLAATPFKHDIDFALGNLATTKHLPPTVTANYFFADPAAKFQPYAGVGFNYTVFFDEEFNGATVDAVQAATTGTTLPAGAEISNLDLDASFGFSAQVGFDYELTKRMFLNASVRYIDIETEASFDVEGLGNVGAVEKVTIDPWVYTLSLGYRF</sequence>